<dbReference type="InterPro" id="IPR001789">
    <property type="entry name" value="Sig_transdc_resp-reg_receiver"/>
</dbReference>
<evidence type="ECO:0000256" key="2">
    <source>
        <dbReference type="ARBA" id="ARBA00023125"/>
    </source>
</evidence>
<dbReference type="PROSITE" id="PS50110">
    <property type="entry name" value="RESPONSE_REGULATORY"/>
    <property type="match status" value="1"/>
</dbReference>
<dbReference type="AlphaFoldDB" id="A0A7X5TP72"/>
<dbReference type="SUPFAM" id="SSF46894">
    <property type="entry name" value="C-terminal effector domain of the bipartite response regulators"/>
    <property type="match status" value="1"/>
</dbReference>
<dbReference type="PROSITE" id="PS50043">
    <property type="entry name" value="HTH_LUXR_2"/>
    <property type="match status" value="1"/>
</dbReference>
<feature type="domain" description="HTH luxR-type" evidence="4">
    <location>
        <begin position="146"/>
        <end position="211"/>
    </location>
</feature>
<evidence type="ECO:0000259" key="4">
    <source>
        <dbReference type="PROSITE" id="PS50043"/>
    </source>
</evidence>
<dbReference type="InterPro" id="IPR016032">
    <property type="entry name" value="Sig_transdc_resp-reg_C-effctor"/>
</dbReference>
<organism evidence="6 7">
    <name type="scientific">Luteibacter yeojuensis</name>
    <dbReference type="NCBI Taxonomy" id="345309"/>
    <lineage>
        <taxon>Bacteria</taxon>
        <taxon>Pseudomonadati</taxon>
        <taxon>Pseudomonadota</taxon>
        <taxon>Gammaproteobacteria</taxon>
        <taxon>Lysobacterales</taxon>
        <taxon>Rhodanobacteraceae</taxon>
        <taxon>Luteibacter</taxon>
    </lineage>
</organism>
<feature type="domain" description="Response regulatory" evidence="5">
    <location>
        <begin position="4"/>
        <end position="122"/>
    </location>
</feature>
<gene>
    <name evidence="6" type="ORF">HBF32_04630</name>
</gene>
<dbReference type="InterPro" id="IPR039420">
    <property type="entry name" value="WalR-like"/>
</dbReference>
<dbReference type="PANTHER" id="PTHR43214:SF17">
    <property type="entry name" value="TRANSCRIPTIONAL REGULATORY PROTEIN RCSB"/>
    <property type="match status" value="1"/>
</dbReference>
<protein>
    <submittedName>
        <fullName evidence="6">Response regulator transcription factor</fullName>
    </submittedName>
</protein>
<dbReference type="InterPro" id="IPR000792">
    <property type="entry name" value="Tscrpt_reg_LuxR_C"/>
</dbReference>
<evidence type="ECO:0000256" key="1">
    <source>
        <dbReference type="ARBA" id="ARBA00022553"/>
    </source>
</evidence>
<dbReference type="InterPro" id="IPR011006">
    <property type="entry name" value="CheY-like_superfamily"/>
</dbReference>
<evidence type="ECO:0000313" key="6">
    <source>
        <dbReference type="EMBL" id="NID14750.1"/>
    </source>
</evidence>
<dbReference type="PANTHER" id="PTHR43214">
    <property type="entry name" value="TWO-COMPONENT RESPONSE REGULATOR"/>
    <property type="match status" value="1"/>
</dbReference>
<dbReference type="SUPFAM" id="SSF52172">
    <property type="entry name" value="CheY-like"/>
    <property type="match status" value="1"/>
</dbReference>
<dbReference type="Proteomes" id="UP000518878">
    <property type="component" value="Unassembled WGS sequence"/>
</dbReference>
<dbReference type="SMART" id="SM00421">
    <property type="entry name" value="HTH_LUXR"/>
    <property type="match status" value="1"/>
</dbReference>
<sequence>MVYRVILADDHPVVLKGLSLALARDGLATVVAEAQSPDELLGLLATTPCDALITDFSMPAPGRDGLALLRDVRQTYPALPVMVITTLANPALYREIIGTGVLGLIGKSADTREIPEALLEILSNHVYLGASVRELIGTPSGAPLGKSGTLADLSPRELKILRLFAAGNSVTDIARATGRGLSTISQQKSNAMRKLRLDTDAEIFEYIERLRL</sequence>
<dbReference type="InterPro" id="IPR058245">
    <property type="entry name" value="NreC/VraR/RcsB-like_REC"/>
</dbReference>
<dbReference type="CDD" id="cd06170">
    <property type="entry name" value="LuxR_C_like"/>
    <property type="match status" value="1"/>
</dbReference>
<dbReference type="EMBL" id="JAAQTL010000001">
    <property type="protein sequence ID" value="NID14750.1"/>
    <property type="molecule type" value="Genomic_DNA"/>
</dbReference>
<dbReference type="RefSeq" id="WP_166698456.1">
    <property type="nucleotide sequence ID" value="NZ_JAAQTL010000001.1"/>
</dbReference>
<dbReference type="Pfam" id="PF00072">
    <property type="entry name" value="Response_reg"/>
    <property type="match status" value="1"/>
</dbReference>
<keyword evidence="7" id="KW-1185">Reference proteome</keyword>
<dbReference type="Pfam" id="PF00196">
    <property type="entry name" value="GerE"/>
    <property type="match status" value="1"/>
</dbReference>
<dbReference type="Gene3D" id="1.10.10.10">
    <property type="entry name" value="Winged helix-like DNA-binding domain superfamily/Winged helix DNA-binding domain"/>
    <property type="match status" value="1"/>
</dbReference>
<keyword evidence="1 3" id="KW-0597">Phosphoprotein</keyword>
<dbReference type="PROSITE" id="PS00622">
    <property type="entry name" value="HTH_LUXR_1"/>
    <property type="match status" value="1"/>
</dbReference>
<proteinExistence type="predicted"/>
<evidence type="ECO:0000256" key="3">
    <source>
        <dbReference type="PROSITE-ProRule" id="PRU00169"/>
    </source>
</evidence>
<dbReference type="GO" id="GO:0003677">
    <property type="term" value="F:DNA binding"/>
    <property type="evidence" value="ECO:0007669"/>
    <property type="project" value="UniProtKB-KW"/>
</dbReference>
<dbReference type="InterPro" id="IPR036388">
    <property type="entry name" value="WH-like_DNA-bd_sf"/>
</dbReference>
<evidence type="ECO:0000259" key="5">
    <source>
        <dbReference type="PROSITE" id="PS50110"/>
    </source>
</evidence>
<keyword evidence="2" id="KW-0238">DNA-binding</keyword>
<dbReference type="PRINTS" id="PR00038">
    <property type="entry name" value="HTHLUXR"/>
</dbReference>
<name>A0A7X5TP72_9GAMM</name>
<dbReference type="GO" id="GO:0000160">
    <property type="term" value="P:phosphorelay signal transduction system"/>
    <property type="evidence" value="ECO:0007669"/>
    <property type="project" value="InterPro"/>
</dbReference>
<dbReference type="CDD" id="cd17535">
    <property type="entry name" value="REC_NarL-like"/>
    <property type="match status" value="1"/>
</dbReference>
<dbReference type="GO" id="GO:0006355">
    <property type="term" value="P:regulation of DNA-templated transcription"/>
    <property type="evidence" value="ECO:0007669"/>
    <property type="project" value="InterPro"/>
</dbReference>
<evidence type="ECO:0000313" key="7">
    <source>
        <dbReference type="Proteomes" id="UP000518878"/>
    </source>
</evidence>
<dbReference type="SMART" id="SM00448">
    <property type="entry name" value="REC"/>
    <property type="match status" value="1"/>
</dbReference>
<dbReference type="Gene3D" id="3.40.50.2300">
    <property type="match status" value="1"/>
</dbReference>
<accession>A0A7X5TP72</accession>
<comment type="caution">
    <text evidence="6">The sequence shown here is derived from an EMBL/GenBank/DDBJ whole genome shotgun (WGS) entry which is preliminary data.</text>
</comment>
<reference evidence="6 7" key="1">
    <citation type="journal article" date="2006" name="Int. J. Syst. Evol. Microbiol.">
        <title>Dyella yeojuensis sp. nov., isolated from greenhouse soil in Korea.</title>
        <authorList>
            <person name="Kim B.Y."/>
            <person name="Weon H.Y."/>
            <person name="Lee K.H."/>
            <person name="Seok S.J."/>
            <person name="Kwon S.W."/>
            <person name="Go S.J."/>
            <person name="Stackebrandt E."/>
        </authorList>
    </citation>
    <scope>NUCLEOTIDE SEQUENCE [LARGE SCALE GENOMIC DNA]</scope>
    <source>
        <strain evidence="6 7">DSM 17673</strain>
    </source>
</reference>
<feature type="modified residue" description="4-aspartylphosphate" evidence="3">
    <location>
        <position position="55"/>
    </location>
</feature>